<feature type="region of interest" description="Disordered" evidence="6">
    <location>
        <begin position="1"/>
        <end position="40"/>
    </location>
</feature>
<evidence type="ECO:0000313" key="9">
    <source>
        <dbReference type="EMBL" id="KAK0612137.1"/>
    </source>
</evidence>
<evidence type="ECO:0000259" key="8">
    <source>
        <dbReference type="PROSITE" id="PS50850"/>
    </source>
</evidence>
<proteinExistence type="predicted"/>
<dbReference type="Pfam" id="PF07690">
    <property type="entry name" value="MFS_1"/>
    <property type="match status" value="1"/>
</dbReference>
<dbReference type="InterPro" id="IPR001958">
    <property type="entry name" value="Tet-R_TetA/multi-R_MdtG-like"/>
</dbReference>
<organism evidence="9 10">
    <name type="scientific">Immersiella caudata</name>
    <dbReference type="NCBI Taxonomy" id="314043"/>
    <lineage>
        <taxon>Eukaryota</taxon>
        <taxon>Fungi</taxon>
        <taxon>Dikarya</taxon>
        <taxon>Ascomycota</taxon>
        <taxon>Pezizomycotina</taxon>
        <taxon>Sordariomycetes</taxon>
        <taxon>Sordariomycetidae</taxon>
        <taxon>Sordariales</taxon>
        <taxon>Lasiosphaeriaceae</taxon>
        <taxon>Immersiella</taxon>
    </lineage>
</organism>
<evidence type="ECO:0000256" key="3">
    <source>
        <dbReference type="ARBA" id="ARBA00022692"/>
    </source>
</evidence>
<dbReference type="InterPro" id="IPR036259">
    <property type="entry name" value="MFS_trans_sf"/>
</dbReference>
<dbReference type="GO" id="GO:0022857">
    <property type="term" value="F:transmembrane transporter activity"/>
    <property type="evidence" value="ECO:0007669"/>
    <property type="project" value="InterPro"/>
</dbReference>
<dbReference type="SUPFAM" id="SSF103473">
    <property type="entry name" value="MFS general substrate transporter"/>
    <property type="match status" value="1"/>
</dbReference>
<comment type="caution">
    <text evidence="9">The sequence shown here is derived from an EMBL/GenBank/DDBJ whole genome shotgun (WGS) entry which is preliminary data.</text>
</comment>
<feature type="transmembrane region" description="Helical" evidence="7">
    <location>
        <begin position="63"/>
        <end position="88"/>
    </location>
</feature>
<comment type="subcellular location">
    <subcellularLocation>
        <location evidence="1">Membrane</location>
        <topology evidence="1">Multi-pass membrane protein</topology>
    </subcellularLocation>
</comment>
<dbReference type="CDD" id="cd17330">
    <property type="entry name" value="MFS_SLC46_TetA_like"/>
    <property type="match status" value="1"/>
</dbReference>
<dbReference type="InterPro" id="IPR020846">
    <property type="entry name" value="MFS_dom"/>
</dbReference>
<feature type="transmembrane region" description="Helical" evidence="7">
    <location>
        <begin position="475"/>
        <end position="495"/>
    </location>
</feature>
<dbReference type="PRINTS" id="PR01035">
    <property type="entry name" value="TCRTETA"/>
</dbReference>
<reference evidence="9" key="1">
    <citation type="submission" date="2023-06" db="EMBL/GenBank/DDBJ databases">
        <title>Genome-scale phylogeny and comparative genomics of the fungal order Sordariales.</title>
        <authorList>
            <consortium name="Lawrence Berkeley National Laboratory"/>
            <person name="Hensen N."/>
            <person name="Bonometti L."/>
            <person name="Westerberg I."/>
            <person name="Brannstrom I.O."/>
            <person name="Guillou S."/>
            <person name="Cros-Aarteil S."/>
            <person name="Calhoun S."/>
            <person name="Haridas S."/>
            <person name="Kuo A."/>
            <person name="Mondo S."/>
            <person name="Pangilinan J."/>
            <person name="Riley R."/>
            <person name="Labutti K."/>
            <person name="Andreopoulos B."/>
            <person name="Lipzen A."/>
            <person name="Chen C."/>
            <person name="Yanf M."/>
            <person name="Daum C."/>
            <person name="Ng V."/>
            <person name="Clum A."/>
            <person name="Steindorff A."/>
            <person name="Ohm R."/>
            <person name="Martin F."/>
            <person name="Silar P."/>
            <person name="Natvig D."/>
            <person name="Lalanne C."/>
            <person name="Gautier V."/>
            <person name="Ament-Velasquez S.L."/>
            <person name="Kruys A."/>
            <person name="Hutchinson M.I."/>
            <person name="Powell A.J."/>
            <person name="Barry K."/>
            <person name="Miller A.N."/>
            <person name="Grigoriev I.V."/>
            <person name="Debuchy R."/>
            <person name="Gladieux P."/>
            <person name="Thoren M.H."/>
            <person name="Johannesson H."/>
        </authorList>
    </citation>
    <scope>NUCLEOTIDE SEQUENCE</scope>
    <source>
        <strain evidence="9">CBS 606.72</strain>
    </source>
</reference>
<keyword evidence="4 7" id="KW-1133">Transmembrane helix</keyword>
<gene>
    <name evidence="9" type="ORF">B0T14DRAFT_595724</name>
</gene>
<keyword evidence="2" id="KW-0813">Transport</keyword>
<feature type="transmembrane region" description="Helical" evidence="7">
    <location>
        <begin position="100"/>
        <end position="121"/>
    </location>
</feature>
<dbReference type="InterPro" id="IPR011701">
    <property type="entry name" value="MFS"/>
</dbReference>
<feature type="transmembrane region" description="Helical" evidence="7">
    <location>
        <begin position="133"/>
        <end position="152"/>
    </location>
</feature>
<evidence type="ECO:0000256" key="6">
    <source>
        <dbReference type="SAM" id="MobiDB-lite"/>
    </source>
</evidence>
<feature type="transmembrane region" description="Helical" evidence="7">
    <location>
        <begin position="303"/>
        <end position="324"/>
    </location>
</feature>
<feature type="domain" description="Major facilitator superfamily (MFS) profile" evidence="8">
    <location>
        <begin position="62"/>
        <end position="501"/>
    </location>
</feature>
<dbReference type="GO" id="GO:0016020">
    <property type="term" value="C:membrane"/>
    <property type="evidence" value="ECO:0007669"/>
    <property type="project" value="UniProtKB-SubCell"/>
</dbReference>
<dbReference type="PROSITE" id="PS50850">
    <property type="entry name" value="MFS"/>
    <property type="match status" value="1"/>
</dbReference>
<feature type="transmembrane region" description="Helical" evidence="7">
    <location>
        <begin position="190"/>
        <end position="214"/>
    </location>
</feature>
<evidence type="ECO:0000256" key="5">
    <source>
        <dbReference type="ARBA" id="ARBA00023136"/>
    </source>
</evidence>
<evidence type="ECO:0000256" key="4">
    <source>
        <dbReference type="ARBA" id="ARBA00022989"/>
    </source>
</evidence>
<evidence type="ECO:0000313" key="10">
    <source>
        <dbReference type="Proteomes" id="UP001175000"/>
    </source>
</evidence>
<dbReference type="PANTHER" id="PTHR23504">
    <property type="entry name" value="MAJOR FACILITATOR SUPERFAMILY DOMAIN-CONTAINING PROTEIN 10"/>
    <property type="match status" value="1"/>
</dbReference>
<feature type="transmembrane region" description="Helical" evidence="7">
    <location>
        <begin position="400"/>
        <end position="423"/>
    </location>
</feature>
<dbReference type="Proteomes" id="UP001175000">
    <property type="component" value="Unassembled WGS sequence"/>
</dbReference>
<feature type="transmembrane region" description="Helical" evidence="7">
    <location>
        <begin position="234"/>
        <end position="256"/>
    </location>
</feature>
<evidence type="ECO:0000256" key="7">
    <source>
        <dbReference type="SAM" id="Phobius"/>
    </source>
</evidence>
<keyword evidence="10" id="KW-1185">Reference proteome</keyword>
<dbReference type="Gene3D" id="1.20.1250.20">
    <property type="entry name" value="MFS general substrate transporter like domains"/>
    <property type="match status" value="1"/>
</dbReference>
<name>A0AA39TTL8_9PEZI</name>
<keyword evidence="3 7" id="KW-0812">Transmembrane</keyword>
<dbReference type="PANTHER" id="PTHR23504:SF3">
    <property type="entry name" value="MAJOR FACILITATOR SUPERFAMILY (MFS) PROFILE DOMAIN-CONTAINING PROTEIN"/>
    <property type="match status" value="1"/>
</dbReference>
<feature type="transmembrane region" description="Helical" evidence="7">
    <location>
        <begin position="158"/>
        <end position="178"/>
    </location>
</feature>
<keyword evidence="5 7" id="KW-0472">Membrane</keyword>
<protein>
    <submittedName>
        <fullName evidence="9">Major facilitator superfamily domain-containing protein</fullName>
    </submittedName>
</protein>
<accession>A0AA39TTL8</accession>
<feature type="transmembrane region" description="Helical" evidence="7">
    <location>
        <begin position="369"/>
        <end position="388"/>
    </location>
</feature>
<evidence type="ECO:0000256" key="1">
    <source>
        <dbReference type="ARBA" id="ARBA00004141"/>
    </source>
</evidence>
<dbReference type="EMBL" id="JAULSU010000007">
    <property type="protein sequence ID" value="KAK0612137.1"/>
    <property type="molecule type" value="Genomic_DNA"/>
</dbReference>
<evidence type="ECO:0000256" key="2">
    <source>
        <dbReference type="ARBA" id="ARBA00022448"/>
    </source>
</evidence>
<sequence length="509" mass="54668">MPSSPAPCHHKEPDVLSPLLGGEASSPGRRTDRDTTDNSVAHGACSTWTEQAGTDKPFPTRQILLLCFVRMMEPIACFSIFPFIAQMVQRNRQLPDSDVGLYSGLIESLFSATQMTVLIFWGRLADRVGRKPILLCSLVGLTIGPVLFCLATTIPEMIFFRCLAGVFSGSDLIIRTMIAENSTPKTQARAFGWFSIGGNLGIFLGPVVGGAFASPATQYPGLFSGIEFLERHPYALPGFVTGLISFTGAITVALFLKETLPREREPQHGRFRWQHQQHQQQSSSQLTLLEIVKAPSVMLVLSLYGHVMLLAFAFTAILPILLYTPVQLGGFGFGPSLISLIMATEAASQALWLVLAFPPLHRRLGNRGLLQACGLAYPLVFAGYILLNQLLRDGSDTARAWFWVACAIESLVGPGVAMSFTAVQLALNDVAPSPQVLGTLNAVALTVSSAVRSIAPGATSALYALGVRSRILDGQLIWVGLIPLAAVLGVTAKWLPKDKTNSGQGAGHA</sequence>
<dbReference type="AlphaFoldDB" id="A0AA39TTL8"/>
<feature type="transmembrane region" description="Helical" evidence="7">
    <location>
        <begin position="435"/>
        <end position="455"/>
    </location>
</feature>